<dbReference type="GO" id="GO:0006071">
    <property type="term" value="P:glycerol metabolic process"/>
    <property type="evidence" value="ECO:0007669"/>
    <property type="project" value="UniProtKB-KW"/>
</dbReference>
<dbReference type="SUPFAM" id="SSF52777">
    <property type="entry name" value="CoA-dependent acyltransferases"/>
    <property type="match status" value="1"/>
</dbReference>
<dbReference type="RefSeq" id="WP_075543809.1">
    <property type="nucleotide sequence ID" value="NZ_UPHQ01000311.1"/>
</dbReference>
<keyword evidence="7 11" id="KW-0319">Glycerol metabolism</keyword>
<dbReference type="GO" id="GO:0004144">
    <property type="term" value="F:diacylglycerol O-acyltransferase activity"/>
    <property type="evidence" value="ECO:0007669"/>
    <property type="project" value="UniProtKB-EC"/>
</dbReference>
<dbReference type="AlphaFoldDB" id="A0A498QNX8"/>
<evidence type="ECO:0000256" key="11">
    <source>
        <dbReference type="RuleBase" id="RU361241"/>
    </source>
</evidence>
<dbReference type="GO" id="GO:0001666">
    <property type="term" value="P:response to hypoxia"/>
    <property type="evidence" value="ECO:0007669"/>
    <property type="project" value="TreeGrafter"/>
</dbReference>
<proteinExistence type="inferred from homology"/>
<evidence type="ECO:0000256" key="5">
    <source>
        <dbReference type="ARBA" id="ARBA00022516"/>
    </source>
</evidence>
<dbReference type="UniPathway" id="UPA00282"/>
<evidence type="ECO:0000256" key="6">
    <source>
        <dbReference type="ARBA" id="ARBA00022679"/>
    </source>
</evidence>
<dbReference type="NCBIfam" id="TIGR02946">
    <property type="entry name" value="acyl_WS_DGAT"/>
    <property type="match status" value="1"/>
</dbReference>
<gene>
    <name evidence="14" type="ORF">LAUMK13_05583</name>
</gene>
<keyword evidence="9 11" id="KW-0012">Acyltransferase</keyword>
<keyword evidence="6 11" id="KW-0808">Transferase</keyword>
<reference evidence="14 15" key="1">
    <citation type="submission" date="2018-09" db="EMBL/GenBank/DDBJ databases">
        <authorList>
            <person name="Tagini F."/>
        </authorList>
    </citation>
    <scope>NUCLEOTIDE SEQUENCE [LARGE SCALE GENOMIC DNA]</scope>
    <source>
        <strain evidence="14 15">MK13</strain>
    </source>
</reference>
<organism evidence="14 15">
    <name type="scientific">Mycobacterium innocens</name>
    <dbReference type="NCBI Taxonomy" id="2341083"/>
    <lineage>
        <taxon>Bacteria</taxon>
        <taxon>Bacillati</taxon>
        <taxon>Actinomycetota</taxon>
        <taxon>Actinomycetes</taxon>
        <taxon>Mycobacteriales</taxon>
        <taxon>Mycobacteriaceae</taxon>
        <taxon>Mycobacterium</taxon>
    </lineage>
</organism>
<dbReference type="PANTHER" id="PTHR31650:SF1">
    <property type="entry name" value="WAX ESTER SYNTHASE_DIACYLGLYCEROL ACYLTRANSFERASE 4-RELATED"/>
    <property type="match status" value="1"/>
</dbReference>
<dbReference type="InterPro" id="IPR004255">
    <property type="entry name" value="O-acyltransferase_WSD1_N"/>
</dbReference>
<comment type="catalytic activity">
    <reaction evidence="10 11">
        <text>an acyl-CoA + a 1,2-diacyl-sn-glycerol = a triacyl-sn-glycerol + CoA</text>
        <dbReference type="Rhea" id="RHEA:10868"/>
        <dbReference type="ChEBI" id="CHEBI:17815"/>
        <dbReference type="ChEBI" id="CHEBI:57287"/>
        <dbReference type="ChEBI" id="CHEBI:58342"/>
        <dbReference type="ChEBI" id="CHEBI:64615"/>
        <dbReference type="EC" id="2.3.1.20"/>
    </reaction>
</comment>
<sequence>MKQLSDLDTLFITMDNERYPLHGGGLFVFDPSTSLEPWTLTHLKAHLARLLPTMPPFRRRLVQVPFGLTSPVWVEDPEFNLDDHLHSLGVPAPGGDRELAAVIDEIGSLPLDWRRPLWDLWFLDGLPDGKKAIMLRMHHACIDGMGGVAMIFQMFTTEPNADVATIPDDEWKPEPVPSQGEMLMRSLPTMAMRPIRSARAIAGLGTVLARRRLNSVLARREKPATNAGARLFSGPRLPFNQLSHGIPHKTTAWANIAMSEVKKIRQLHGCTVNDVALAISTAALRRWLIDHDALPDGPITCGNPVNTRTVDDSGAFENRFAIISLKLPVDVEDPLQRLAIINAATTQAKAAVKASHTNVVENIFQVLAPGFTELVINGLVSGLGDKAPAPFNTLVTNVQGPSVPLYLAGAKLERTHIQMMQTYGMSLIIAVTTYAGQMFVTTTGHRENTPDIWTIAEEMHTEIARLLSSPPRPRGPFSGA</sequence>
<comment type="pathway">
    <text evidence="1 11">Glycerolipid metabolism; triacylglycerol biosynthesis.</text>
</comment>
<dbReference type="Proteomes" id="UP000267289">
    <property type="component" value="Unassembled WGS sequence"/>
</dbReference>
<evidence type="ECO:0000256" key="3">
    <source>
        <dbReference type="ARBA" id="ARBA00009587"/>
    </source>
</evidence>
<dbReference type="GO" id="GO:0019432">
    <property type="term" value="P:triglyceride biosynthetic process"/>
    <property type="evidence" value="ECO:0007669"/>
    <property type="project" value="UniProtKB-UniPathway"/>
</dbReference>
<accession>A0A498QNX8</accession>
<evidence type="ECO:0000256" key="1">
    <source>
        <dbReference type="ARBA" id="ARBA00004771"/>
    </source>
</evidence>
<evidence type="ECO:0000313" key="14">
    <source>
        <dbReference type="EMBL" id="VBA46036.1"/>
    </source>
</evidence>
<evidence type="ECO:0000259" key="13">
    <source>
        <dbReference type="Pfam" id="PF06974"/>
    </source>
</evidence>
<protein>
    <recommendedName>
        <fullName evidence="4 11">Diacylglycerol O-acyltransferase</fullName>
        <ecNumber evidence="4 11">2.3.1.20</ecNumber>
    </recommendedName>
</protein>
<dbReference type="Pfam" id="PF06974">
    <property type="entry name" value="WS_DGAT_C"/>
    <property type="match status" value="1"/>
</dbReference>
<feature type="domain" description="O-acyltransferase WSD1-like N-terminal" evidence="12">
    <location>
        <begin position="4"/>
        <end position="276"/>
    </location>
</feature>
<evidence type="ECO:0000256" key="10">
    <source>
        <dbReference type="ARBA" id="ARBA00048109"/>
    </source>
</evidence>
<name>A0A498QNX8_9MYCO</name>
<dbReference type="InterPro" id="IPR045034">
    <property type="entry name" value="O-acyltransferase_WSD1-like"/>
</dbReference>
<comment type="pathway">
    <text evidence="2">Lipid metabolism.</text>
</comment>
<evidence type="ECO:0000256" key="4">
    <source>
        <dbReference type="ARBA" id="ARBA00013244"/>
    </source>
</evidence>
<feature type="domain" description="O-acyltransferase WSD1 C-terminal" evidence="13">
    <location>
        <begin position="318"/>
        <end position="465"/>
    </location>
</feature>
<evidence type="ECO:0000313" key="15">
    <source>
        <dbReference type="Proteomes" id="UP000267289"/>
    </source>
</evidence>
<dbReference type="OrthoDB" id="9810950at2"/>
<dbReference type="Pfam" id="PF03007">
    <property type="entry name" value="WS_DGAT_cat"/>
    <property type="match status" value="1"/>
</dbReference>
<dbReference type="InterPro" id="IPR009721">
    <property type="entry name" value="O-acyltransferase_WSD1_C"/>
</dbReference>
<dbReference type="EC" id="2.3.1.20" evidence="4 11"/>
<evidence type="ECO:0000259" key="12">
    <source>
        <dbReference type="Pfam" id="PF03007"/>
    </source>
</evidence>
<keyword evidence="8 11" id="KW-0443">Lipid metabolism</keyword>
<evidence type="ECO:0000256" key="8">
    <source>
        <dbReference type="ARBA" id="ARBA00023098"/>
    </source>
</evidence>
<dbReference type="GO" id="GO:0005886">
    <property type="term" value="C:plasma membrane"/>
    <property type="evidence" value="ECO:0007669"/>
    <property type="project" value="TreeGrafter"/>
</dbReference>
<dbReference type="EMBL" id="UPHQ01000311">
    <property type="protein sequence ID" value="VBA46036.1"/>
    <property type="molecule type" value="Genomic_DNA"/>
</dbReference>
<keyword evidence="5 11" id="KW-0444">Lipid biosynthesis</keyword>
<dbReference type="GO" id="GO:0071731">
    <property type="term" value="P:response to nitric oxide"/>
    <property type="evidence" value="ECO:0007669"/>
    <property type="project" value="TreeGrafter"/>
</dbReference>
<evidence type="ECO:0000256" key="2">
    <source>
        <dbReference type="ARBA" id="ARBA00005189"/>
    </source>
</evidence>
<comment type="similarity">
    <text evidence="3 11">Belongs to the long-chain O-acyltransferase family.</text>
</comment>
<evidence type="ECO:0000256" key="7">
    <source>
        <dbReference type="ARBA" id="ARBA00022798"/>
    </source>
</evidence>
<dbReference type="InterPro" id="IPR014292">
    <property type="entry name" value="Acyl_transf_WS/DGAT"/>
</dbReference>
<dbReference type="PANTHER" id="PTHR31650">
    <property type="entry name" value="O-ACYLTRANSFERASE (WSD1-LIKE) FAMILY PROTEIN"/>
    <property type="match status" value="1"/>
</dbReference>
<evidence type="ECO:0000256" key="9">
    <source>
        <dbReference type="ARBA" id="ARBA00023315"/>
    </source>
</evidence>
<dbReference type="GO" id="GO:0051701">
    <property type="term" value="P:biological process involved in interaction with host"/>
    <property type="evidence" value="ECO:0007669"/>
    <property type="project" value="TreeGrafter"/>
</dbReference>
<keyword evidence="15" id="KW-1185">Reference proteome</keyword>